<dbReference type="CDD" id="cd01012">
    <property type="entry name" value="YcaC_related"/>
    <property type="match status" value="1"/>
</dbReference>
<dbReference type="GO" id="GO:0016787">
    <property type="term" value="F:hydrolase activity"/>
    <property type="evidence" value="ECO:0007669"/>
    <property type="project" value="UniProtKB-KW"/>
</dbReference>
<dbReference type="OrthoDB" id="167809at2759"/>
<dbReference type="InterPro" id="IPR000868">
    <property type="entry name" value="Isochorismatase-like_dom"/>
</dbReference>
<dbReference type="Gene3D" id="3.40.50.850">
    <property type="entry name" value="Isochorismatase-like"/>
    <property type="match status" value="1"/>
</dbReference>
<comment type="caution">
    <text evidence="3">The sequence shown here is derived from an EMBL/GenBank/DDBJ whole genome shotgun (WGS) entry which is preliminary data.</text>
</comment>
<dbReference type="NCBIfam" id="NF041461">
    <property type="entry name" value="C_hydro_YcaC"/>
    <property type="match status" value="1"/>
</dbReference>
<evidence type="ECO:0000259" key="2">
    <source>
        <dbReference type="Pfam" id="PF00857"/>
    </source>
</evidence>
<dbReference type="eggNOG" id="ENOG502QSGT">
    <property type="taxonomic scope" value="Eukaryota"/>
</dbReference>
<evidence type="ECO:0000256" key="1">
    <source>
        <dbReference type="ARBA" id="ARBA00006336"/>
    </source>
</evidence>
<dbReference type="Proteomes" id="UP000190312">
    <property type="component" value="Unassembled WGS sequence"/>
</dbReference>
<feature type="domain" description="Isochorismatase-like" evidence="2">
    <location>
        <begin position="14"/>
        <end position="166"/>
    </location>
</feature>
<name>A0A1S9D7F1_ASPOZ</name>
<comment type="similarity">
    <text evidence="1">Belongs to the isochorismatase family.</text>
</comment>
<reference evidence="3 4" key="1">
    <citation type="submission" date="2016-10" db="EMBL/GenBank/DDBJ databases">
        <title>Genome sequencing of Aspergillus oryzae BCC7051.</title>
        <authorList>
            <person name="Thammarongtham C."/>
            <person name="Vorapreeda T."/>
            <person name="Nookaew I."/>
            <person name="Srisuk T."/>
            <person name="Land M."/>
            <person name="Jeennor S."/>
            <person name="Laoteng K."/>
        </authorList>
    </citation>
    <scope>NUCLEOTIDE SEQUENCE [LARGE SCALE GENOMIC DNA]</scope>
    <source>
        <strain evidence="3 4">BCC7051</strain>
    </source>
</reference>
<dbReference type="PANTHER" id="PTHR43559">
    <property type="entry name" value="HYDROLASE YCAC-RELATED"/>
    <property type="match status" value="1"/>
</dbReference>
<keyword evidence="3" id="KW-0378">Hydrolase</keyword>
<dbReference type="Pfam" id="PF00857">
    <property type="entry name" value="Isochorismatase"/>
    <property type="match status" value="1"/>
</dbReference>
<dbReference type="InterPro" id="IPR048239">
    <property type="entry name" value="YcaC"/>
</dbReference>
<accession>A0A1S9D7F1</accession>
<dbReference type="VEuPathDB" id="FungiDB:AO090138000195"/>
<dbReference type="InterPro" id="IPR036380">
    <property type="entry name" value="Isochorismatase-like_sf"/>
</dbReference>
<organism evidence="3 4">
    <name type="scientific">Aspergillus oryzae</name>
    <name type="common">Yellow koji mold</name>
    <dbReference type="NCBI Taxonomy" id="5062"/>
    <lineage>
        <taxon>Eukaryota</taxon>
        <taxon>Fungi</taxon>
        <taxon>Dikarya</taxon>
        <taxon>Ascomycota</taxon>
        <taxon>Pezizomycotina</taxon>
        <taxon>Eurotiomycetes</taxon>
        <taxon>Eurotiomycetidae</taxon>
        <taxon>Eurotiales</taxon>
        <taxon>Aspergillaceae</taxon>
        <taxon>Aspergillus</taxon>
        <taxon>Aspergillus subgen. Circumdati</taxon>
    </lineage>
</organism>
<dbReference type="SUPFAM" id="SSF52499">
    <property type="entry name" value="Isochorismatase-like hydrolases"/>
    <property type="match status" value="1"/>
</dbReference>
<sequence>MPPAYKRLDRDDCVFLFIDHQSGLIQLVRDFEPTEFRTNVLGLVKTAAYFNAPSVLTTSFDTGPNGPIAQELVDALPNAPPIRRPGQVNAMDNDDFVNAVKATGKKQVIISGVLTEICVAFPALSLIEQGYDVFVVTDASGTFKEHTREAAHKRMTQAGVQLLNWAAVAAELQRDWRRDIEGFGKLWTDHVPGYWYSEVVQSSNQKSLRQAPVLGDNLTAATMIFVDLDYT</sequence>
<proteinExistence type="inferred from homology"/>
<evidence type="ECO:0000313" key="3">
    <source>
        <dbReference type="EMBL" id="OOO05005.1"/>
    </source>
</evidence>
<dbReference type="AlphaFoldDB" id="A0A1S9D7F1"/>
<dbReference type="PANTHER" id="PTHR43559:SF3">
    <property type="entry name" value="HYDROLASE YCAC-RELATED"/>
    <property type="match status" value="1"/>
</dbReference>
<evidence type="ECO:0000313" key="4">
    <source>
        <dbReference type="Proteomes" id="UP000190312"/>
    </source>
</evidence>
<gene>
    <name evidence="3" type="ORF">OAory_01113420</name>
</gene>
<protein>
    <submittedName>
        <fullName evidence="3">Isochorismatase hydrolase</fullName>
    </submittedName>
</protein>
<dbReference type="EMBL" id="MKZY01000010">
    <property type="protein sequence ID" value="OOO05005.1"/>
    <property type="molecule type" value="Genomic_DNA"/>
</dbReference>
<dbReference type="InterPro" id="IPR053152">
    <property type="entry name" value="Hydrolase_YcaC-like"/>
</dbReference>